<organism evidence="5 6">
    <name type="scientific">Desulfarculus baarsii (strain ATCC 33931 / DSM 2075 / LMG 7858 / VKM B-1802 / 2st14)</name>
    <dbReference type="NCBI Taxonomy" id="644282"/>
    <lineage>
        <taxon>Bacteria</taxon>
        <taxon>Pseudomonadati</taxon>
        <taxon>Thermodesulfobacteriota</taxon>
        <taxon>Desulfarculia</taxon>
        <taxon>Desulfarculales</taxon>
        <taxon>Desulfarculaceae</taxon>
        <taxon>Desulfarculus</taxon>
    </lineage>
</organism>
<comment type="similarity">
    <text evidence="1">Belongs to the ATP-dependent AMP-binding enzyme family.</text>
</comment>
<dbReference type="KEGG" id="dbr:Deba_0860"/>
<dbReference type="RefSeq" id="WP_013257684.1">
    <property type="nucleotide sequence ID" value="NC_014365.1"/>
</dbReference>
<feature type="domain" description="AMP-dependent synthetase/ligase" evidence="3">
    <location>
        <begin position="33"/>
        <end position="407"/>
    </location>
</feature>
<dbReference type="EMBL" id="CP002085">
    <property type="protein sequence ID" value="ADK84230.1"/>
    <property type="molecule type" value="Genomic_DNA"/>
</dbReference>
<evidence type="ECO:0000256" key="1">
    <source>
        <dbReference type="ARBA" id="ARBA00006432"/>
    </source>
</evidence>
<gene>
    <name evidence="5" type="ordered locus">Deba_0860</name>
</gene>
<dbReference type="eggNOG" id="COG0318">
    <property type="taxonomic scope" value="Bacteria"/>
</dbReference>
<name>E1QF94_DESB2</name>
<dbReference type="OrthoDB" id="5483897at2"/>
<dbReference type="CDD" id="cd12119">
    <property type="entry name" value="ttLC_FACS_AlkK_like"/>
    <property type="match status" value="1"/>
</dbReference>
<dbReference type="PROSITE" id="PS00455">
    <property type="entry name" value="AMP_BINDING"/>
    <property type="match status" value="1"/>
</dbReference>
<dbReference type="PANTHER" id="PTHR43767:SF11">
    <property type="entry name" value="MEDIUM-CHAIN-FATTY-ACID--COA LIGASE"/>
    <property type="match status" value="1"/>
</dbReference>
<feature type="domain" description="AMP-binding enzyme C-terminal" evidence="4">
    <location>
        <begin position="457"/>
        <end position="539"/>
    </location>
</feature>
<dbReference type="GO" id="GO:0016877">
    <property type="term" value="F:ligase activity, forming carbon-sulfur bonds"/>
    <property type="evidence" value="ECO:0007669"/>
    <property type="project" value="UniProtKB-ARBA"/>
</dbReference>
<dbReference type="InterPro" id="IPR020845">
    <property type="entry name" value="AMP-binding_CS"/>
</dbReference>
<dbReference type="InterPro" id="IPR025110">
    <property type="entry name" value="AMP-bd_C"/>
</dbReference>
<evidence type="ECO:0000259" key="3">
    <source>
        <dbReference type="Pfam" id="PF00501"/>
    </source>
</evidence>
<dbReference type="Gene3D" id="3.40.50.12780">
    <property type="entry name" value="N-terminal domain of ligase-like"/>
    <property type="match status" value="1"/>
</dbReference>
<sequence>MTLQTRQIEKSPNAYGYPLLLKNILRTPLIYSPDQEIVYRDKKRMTYRDLAARISQLGSGLLAMGVKPGDVIGIMDWDSDRYLASYFAVPGIGAVMHTINVRLSPEQVLWTMNHAEDAVVFVHEDFIPIVEAIKDQAKTVKKWILIKETDAPVKSSVAFDCEFEEILAKGAADYEFPDFDENTMATLFYTTGTTGDPKGVYFSHRQLMLHTLAMSVATGAFAGNGRIHSDDVYMPITPMFHVHAWGVPYVATMLGIKQVYPGRYEPEMLLKLLISEKVTFSHCVPTILHMLVSSPVAKKVDLRGWKVIIGGSALPRGLAKAAMELGIDIYTGYGMSETCPLLTLSALSPDMLSLDTEAQLDFRTKTGRAVPLVDIRIVDPMMKDTPKDNQTAGEIVVRAPWLTQGYYKNPDKGKELWEGGYLHTGDVAVIDDKGWIRITDRIKDVIKTGGEWISSLELESLISQTPGVSEVAVVGVPHEKWGERPVAMVVALPETSGEALPEAIKNHLAKFVDDGTISKWAIPEQINVVAAIPKTSVGKIDKKVIRAELAKK</sequence>
<dbReference type="Pfam" id="PF13193">
    <property type="entry name" value="AMP-binding_C"/>
    <property type="match status" value="1"/>
</dbReference>
<dbReference type="NCBIfam" id="NF004837">
    <property type="entry name" value="PRK06187.1"/>
    <property type="match status" value="1"/>
</dbReference>
<dbReference type="InterPro" id="IPR050237">
    <property type="entry name" value="ATP-dep_AMP-bd_enzyme"/>
</dbReference>
<dbReference type="SUPFAM" id="SSF56801">
    <property type="entry name" value="Acetyl-CoA synthetase-like"/>
    <property type="match status" value="1"/>
</dbReference>
<evidence type="ECO:0000256" key="2">
    <source>
        <dbReference type="ARBA" id="ARBA00022598"/>
    </source>
</evidence>
<evidence type="ECO:0000259" key="4">
    <source>
        <dbReference type="Pfam" id="PF13193"/>
    </source>
</evidence>
<evidence type="ECO:0000313" key="6">
    <source>
        <dbReference type="Proteomes" id="UP000009047"/>
    </source>
</evidence>
<keyword evidence="2 5" id="KW-0436">Ligase</keyword>
<dbReference type="Gene3D" id="3.30.300.30">
    <property type="match status" value="1"/>
</dbReference>
<protein>
    <submittedName>
        <fullName evidence="5">AMP-dependent synthetase and ligase</fullName>
    </submittedName>
</protein>
<keyword evidence="6" id="KW-1185">Reference proteome</keyword>
<proteinExistence type="inferred from homology"/>
<dbReference type="HOGENOM" id="CLU_000022_59_5_7"/>
<dbReference type="Pfam" id="PF00501">
    <property type="entry name" value="AMP-binding"/>
    <property type="match status" value="1"/>
</dbReference>
<dbReference type="FunFam" id="3.30.300.30:FF:000008">
    <property type="entry name" value="2,3-dihydroxybenzoate-AMP ligase"/>
    <property type="match status" value="1"/>
</dbReference>
<dbReference type="InterPro" id="IPR000873">
    <property type="entry name" value="AMP-dep_synth/lig_dom"/>
</dbReference>
<dbReference type="InterPro" id="IPR045851">
    <property type="entry name" value="AMP-bd_C_sf"/>
</dbReference>
<evidence type="ECO:0000313" key="5">
    <source>
        <dbReference type="EMBL" id="ADK84230.1"/>
    </source>
</evidence>
<accession>E1QF94</accession>
<dbReference type="STRING" id="644282.Deba_0860"/>
<dbReference type="InterPro" id="IPR042099">
    <property type="entry name" value="ANL_N_sf"/>
</dbReference>
<dbReference type="AlphaFoldDB" id="E1QF94"/>
<dbReference type="Proteomes" id="UP000009047">
    <property type="component" value="Chromosome"/>
</dbReference>
<reference evidence="5 6" key="1">
    <citation type="journal article" date="2010" name="Stand. Genomic Sci.">
        <title>Complete genome sequence of Desulfarculus baarsii type strain (2st14).</title>
        <authorList>
            <person name="Sun H."/>
            <person name="Spring S."/>
            <person name="Lapidus A."/>
            <person name="Davenport K."/>
            <person name="Del Rio T.G."/>
            <person name="Tice H."/>
            <person name="Nolan M."/>
            <person name="Copeland A."/>
            <person name="Cheng J.F."/>
            <person name="Lucas S."/>
            <person name="Tapia R."/>
            <person name="Goodwin L."/>
            <person name="Pitluck S."/>
            <person name="Ivanova N."/>
            <person name="Pagani I."/>
            <person name="Mavromatis K."/>
            <person name="Ovchinnikova G."/>
            <person name="Pati A."/>
            <person name="Chen A."/>
            <person name="Palaniappan K."/>
            <person name="Hauser L."/>
            <person name="Chang Y.J."/>
            <person name="Jeffries C.D."/>
            <person name="Detter J.C."/>
            <person name="Han C."/>
            <person name="Rohde M."/>
            <person name="Brambilla E."/>
            <person name="Goker M."/>
            <person name="Woyke T."/>
            <person name="Bristow J."/>
            <person name="Eisen J.A."/>
            <person name="Markowitz V."/>
            <person name="Hugenholtz P."/>
            <person name="Kyrpides N.C."/>
            <person name="Klenk H.P."/>
            <person name="Land M."/>
        </authorList>
    </citation>
    <scope>NUCLEOTIDE SEQUENCE [LARGE SCALE GENOMIC DNA]</scope>
    <source>
        <strain evidence="6">ATCC 33931 / DSM 2075 / LMG 7858 / VKM B-1802 / 2st14</strain>
    </source>
</reference>
<dbReference type="PANTHER" id="PTHR43767">
    <property type="entry name" value="LONG-CHAIN-FATTY-ACID--COA LIGASE"/>
    <property type="match status" value="1"/>
</dbReference>